<gene>
    <name evidence="9" type="ORF">ACFONA_03280</name>
</gene>
<evidence type="ECO:0000256" key="7">
    <source>
        <dbReference type="ARBA" id="ARBA00032903"/>
    </source>
</evidence>
<dbReference type="PANTHER" id="PTHR42844">
    <property type="entry name" value="DIHYDRONEOPTERIN ALDOLASE 1-RELATED"/>
    <property type="match status" value="1"/>
</dbReference>
<dbReference type="PANTHER" id="PTHR42844:SF1">
    <property type="entry name" value="DIHYDRONEOPTERIN ALDOLASE 1-RELATED"/>
    <property type="match status" value="1"/>
</dbReference>
<organism evidence="9 10">
    <name type="scientific">Sphingomonas hylomeconis</name>
    <dbReference type="NCBI Taxonomy" id="1395958"/>
    <lineage>
        <taxon>Bacteria</taxon>
        <taxon>Pseudomonadati</taxon>
        <taxon>Pseudomonadota</taxon>
        <taxon>Alphaproteobacteria</taxon>
        <taxon>Sphingomonadales</taxon>
        <taxon>Sphingomonadaceae</taxon>
        <taxon>Sphingomonas</taxon>
    </lineage>
</organism>
<evidence type="ECO:0000256" key="5">
    <source>
        <dbReference type="ARBA" id="ARBA00022909"/>
    </source>
</evidence>
<dbReference type="Proteomes" id="UP001595713">
    <property type="component" value="Unassembled WGS sequence"/>
</dbReference>
<evidence type="ECO:0000256" key="1">
    <source>
        <dbReference type="ARBA" id="ARBA00001353"/>
    </source>
</evidence>
<dbReference type="SUPFAM" id="SSF55620">
    <property type="entry name" value="Tetrahydrobiopterin biosynthesis enzymes-like"/>
    <property type="match status" value="1"/>
</dbReference>
<dbReference type="InterPro" id="IPR006156">
    <property type="entry name" value="Dihydroneopterin_aldolase"/>
</dbReference>
<reference evidence="10" key="1">
    <citation type="journal article" date="2019" name="Int. J. Syst. Evol. Microbiol.">
        <title>The Global Catalogue of Microorganisms (GCM) 10K type strain sequencing project: providing services to taxonomists for standard genome sequencing and annotation.</title>
        <authorList>
            <consortium name="The Broad Institute Genomics Platform"/>
            <consortium name="The Broad Institute Genome Sequencing Center for Infectious Disease"/>
            <person name="Wu L."/>
            <person name="Ma J."/>
        </authorList>
    </citation>
    <scope>NUCLEOTIDE SEQUENCE [LARGE SCALE GENOMIC DNA]</scope>
    <source>
        <strain evidence="10">KCTC 42739</strain>
    </source>
</reference>
<comment type="pathway">
    <text evidence="2">Cofactor biosynthesis; tetrahydrofolate biosynthesis; 2-amino-4-hydroxy-6-hydroxymethyl-7,8-dihydropteridine diphosphate from 7,8-dihydroneopterin triphosphate: step 3/4.</text>
</comment>
<dbReference type="SMART" id="SM00905">
    <property type="entry name" value="FolB"/>
    <property type="match status" value="1"/>
</dbReference>
<comment type="similarity">
    <text evidence="3">Belongs to the DHNA family.</text>
</comment>
<dbReference type="RefSeq" id="WP_261295152.1">
    <property type="nucleotide sequence ID" value="NZ_JANQBK010000014.1"/>
</dbReference>
<keyword evidence="6" id="KW-0456">Lyase</keyword>
<evidence type="ECO:0000259" key="8">
    <source>
        <dbReference type="SMART" id="SM00905"/>
    </source>
</evidence>
<evidence type="ECO:0000256" key="4">
    <source>
        <dbReference type="ARBA" id="ARBA00013043"/>
    </source>
</evidence>
<keyword evidence="10" id="KW-1185">Reference proteome</keyword>
<evidence type="ECO:0000313" key="10">
    <source>
        <dbReference type="Proteomes" id="UP001595713"/>
    </source>
</evidence>
<dbReference type="InterPro" id="IPR043133">
    <property type="entry name" value="GTP-CH-I_C/QueF"/>
</dbReference>
<dbReference type="Pfam" id="PF02152">
    <property type="entry name" value="FolB"/>
    <property type="match status" value="1"/>
</dbReference>
<name>A0ABV7SU22_9SPHN</name>
<sequence length="156" mass="16617">MPRIEDKAAGRTRGNETVLRGAFPQVAFLCVGIRELTVMADIGVHPHEIGRRQPLVVTAVLWIDPVANDTIDATIDYRDIAAAAETLAAQRIALIETFAHRLAEACLVLPTVRRAQVTIDKPQALPSGVASVTTMLDRVAPPVAAGAQSCMVGEDA</sequence>
<dbReference type="EMBL" id="JBHRXP010000001">
    <property type="protein sequence ID" value="MFC3579177.1"/>
    <property type="molecule type" value="Genomic_DNA"/>
</dbReference>
<keyword evidence="5" id="KW-0289">Folate biosynthesis</keyword>
<accession>A0ABV7SU22</accession>
<comment type="catalytic activity">
    <reaction evidence="1">
        <text>7,8-dihydroneopterin = 6-hydroxymethyl-7,8-dihydropterin + glycolaldehyde</text>
        <dbReference type="Rhea" id="RHEA:10540"/>
        <dbReference type="ChEBI" id="CHEBI:17001"/>
        <dbReference type="ChEBI" id="CHEBI:17071"/>
        <dbReference type="ChEBI" id="CHEBI:44841"/>
        <dbReference type="EC" id="4.1.2.25"/>
    </reaction>
</comment>
<dbReference type="EC" id="4.1.2.25" evidence="4"/>
<evidence type="ECO:0000256" key="3">
    <source>
        <dbReference type="ARBA" id="ARBA00005708"/>
    </source>
</evidence>
<dbReference type="InterPro" id="IPR006157">
    <property type="entry name" value="FolB_dom"/>
</dbReference>
<evidence type="ECO:0000313" key="9">
    <source>
        <dbReference type="EMBL" id="MFC3579177.1"/>
    </source>
</evidence>
<comment type="caution">
    <text evidence="9">The sequence shown here is derived from an EMBL/GenBank/DDBJ whole genome shotgun (WGS) entry which is preliminary data.</text>
</comment>
<evidence type="ECO:0000256" key="2">
    <source>
        <dbReference type="ARBA" id="ARBA00005013"/>
    </source>
</evidence>
<dbReference type="Gene3D" id="3.30.1130.10">
    <property type="match status" value="1"/>
</dbReference>
<protein>
    <recommendedName>
        <fullName evidence="4">dihydroneopterin aldolase</fullName>
        <ecNumber evidence="4">4.1.2.25</ecNumber>
    </recommendedName>
    <alternativeName>
        <fullName evidence="7">7,8-dihydroneopterin aldolase</fullName>
    </alternativeName>
</protein>
<proteinExistence type="inferred from homology"/>
<evidence type="ECO:0000256" key="6">
    <source>
        <dbReference type="ARBA" id="ARBA00023239"/>
    </source>
</evidence>
<feature type="domain" description="Dihydroneopterin aldolase/epimerase" evidence="8">
    <location>
        <begin position="31"/>
        <end position="138"/>
    </location>
</feature>